<dbReference type="Pfam" id="PF20461">
    <property type="entry name" value="DUF6714"/>
    <property type="match status" value="1"/>
</dbReference>
<proteinExistence type="predicted"/>
<dbReference type="AlphaFoldDB" id="A0A7G5DJC8"/>
<reference evidence="1 2" key="1">
    <citation type="journal article" date="2020" name="G3 (Bethesda)">
        <title>CeMbio - The Caenorhabditis elegans Microbiome Resource.</title>
        <authorList>
            <person name="Dirksen P."/>
            <person name="Assie A."/>
            <person name="Zimmermann J."/>
            <person name="Zhang F."/>
            <person name="Tietje A.M."/>
            <person name="Marsh S.A."/>
            <person name="Felix M.A."/>
            <person name="Shapira M."/>
            <person name="Kaleta C."/>
            <person name="Schulenburg H."/>
            <person name="Samuel B."/>
        </authorList>
    </citation>
    <scope>NUCLEOTIDE SEQUENCE [LARGE SCALE GENOMIC DNA]</scope>
    <source>
        <strain evidence="1 2">MSPm1</strain>
    </source>
</reference>
<evidence type="ECO:0000313" key="2">
    <source>
        <dbReference type="Proteomes" id="UP000515276"/>
    </source>
</evidence>
<dbReference type="EMBL" id="CP059139">
    <property type="protein sequence ID" value="QMV61853.1"/>
    <property type="molecule type" value="Genomic_DNA"/>
</dbReference>
<sequence>MTNASALLRKIHEEFGSIPFPTHCGLYAAMAMDDWISDETELRKITLEKDYIGEWWDVPLEHLKDCLHYSLCYLDSSGVEFYLPAYMVALLRFPEQFDCPKYSSAWSVIIHFRLNDDDDELREYSRDKFSKIDGGKKRVCREFLQYVAACPLYNNHAAELAKEALENEFWAVDS</sequence>
<dbReference type="RefSeq" id="WP_182367682.1">
    <property type="nucleotide sequence ID" value="NZ_CP059139.1"/>
</dbReference>
<keyword evidence="2" id="KW-1185">Reference proteome</keyword>
<protein>
    <submittedName>
        <fullName evidence="1">Uncharacterized protein</fullName>
    </submittedName>
</protein>
<evidence type="ECO:0000313" key="1">
    <source>
        <dbReference type="EMBL" id="QMV61853.1"/>
    </source>
</evidence>
<gene>
    <name evidence="1" type="ORF">HS968_17650</name>
</gene>
<organism evidence="1 2">
    <name type="scientific">Pseudomonas berkeleyensis</name>
    <dbReference type="NCBI Taxonomy" id="2726956"/>
    <lineage>
        <taxon>Bacteria</taxon>
        <taxon>Pseudomonadati</taxon>
        <taxon>Pseudomonadota</taxon>
        <taxon>Gammaproteobacteria</taxon>
        <taxon>Pseudomonadales</taxon>
        <taxon>Pseudomonadaceae</taxon>
        <taxon>Pseudomonas</taxon>
    </lineage>
</organism>
<accession>A0A7G5DJC8</accession>
<dbReference type="Proteomes" id="UP000515276">
    <property type="component" value="Chromosome"/>
</dbReference>
<name>A0A7G5DJC8_9PSED</name>
<dbReference type="InterPro" id="IPR046560">
    <property type="entry name" value="DUF6714"/>
</dbReference>